<comment type="subcellular location">
    <subcellularLocation>
        <location evidence="1">Cell membrane</location>
        <topology evidence="1">Multi-pass membrane protein</topology>
    </subcellularLocation>
</comment>
<evidence type="ECO:0000256" key="5">
    <source>
        <dbReference type="ARBA" id="ARBA00022692"/>
    </source>
</evidence>
<evidence type="ECO:0000256" key="1">
    <source>
        <dbReference type="ARBA" id="ARBA00004651"/>
    </source>
</evidence>
<evidence type="ECO:0000256" key="3">
    <source>
        <dbReference type="ARBA" id="ARBA00022676"/>
    </source>
</evidence>
<keyword evidence="5 8" id="KW-0812">Transmembrane</keyword>
<sequence>MFFPDTHDPSTRATFHVRLAAFLPWAWLPLWIAAALVAIFQHGPMPMYSTRTLSVAWEMWTHHSLLVPYLNGLPYSDKPPLLLWLIQLGWAVASVGDVWPRLLEVMLGALQLILAWRLARRLFPRSAWIAHGTAWILLAFSYGFLFGLQVMYEVLLADCVLAALLCLAPSAHGEPPRMGGFALALSLGLLTKGPVMLLHVGLPWLLAPSWSECARRDARRWYVCGGIACLVACSVLLAWALLAAWSGGETYRHMLLVHQTAGRVVDAFAHAQPVWWYLPIMPLLVFPFALWPRAWAALGTWRRPLEPGVKFLFAWLGSVLVVLSMVSGKQAYYLLPESAGLALLIAASLARLPKGDAGGSRWLSPWPLALLLAVGGVLLIAMDWLLAHGHLADPMFASLSAHSQPFGALYLVLAAALTVSRKRELQRIAVVSLLAVVAANGLFSMTLWPAYDFAPVARLLAHAQQQGRPIANLESNDGQYTFLGRLTQPITELHSLRALREWASHHPDGLVVIYPKRLGDADRVHAIYTQPFRGISLAVWPAEALVQALPEERL</sequence>
<evidence type="ECO:0000256" key="7">
    <source>
        <dbReference type="ARBA" id="ARBA00023136"/>
    </source>
</evidence>
<feature type="transmembrane region" description="Helical" evidence="8">
    <location>
        <begin position="221"/>
        <end position="245"/>
    </location>
</feature>
<dbReference type="PANTHER" id="PTHR33908:SF3">
    <property type="entry name" value="UNDECAPRENYL PHOSPHATE-ALPHA-4-AMINO-4-DEOXY-L-ARABINOSE ARABINOSYL TRANSFERASE"/>
    <property type="match status" value="1"/>
</dbReference>
<feature type="transmembrane region" description="Helical" evidence="8">
    <location>
        <begin position="431"/>
        <end position="451"/>
    </location>
</feature>
<evidence type="ECO:0000313" key="10">
    <source>
        <dbReference type="EMBL" id="MET3650536.1"/>
    </source>
</evidence>
<feature type="transmembrane region" description="Helical" evidence="8">
    <location>
        <begin position="128"/>
        <end position="148"/>
    </location>
</feature>
<name>A0ABV2JNW9_9GAMM</name>
<keyword evidence="11" id="KW-1185">Reference proteome</keyword>
<protein>
    <submittedName>
        <fullName evidence="10">4-amino-4-deoxy-L-arabinose transferase-like glycosyltransferase</fullName>
    </submittedName>
</protein>
<feature type="transmembrane region" description="Helical" evidence="8">
    <location>
        <begin position="402"/>
        <end position="419"/>
    </location>
</feature>
<evidence type="ECO:0000259" key="9">
    <source>
        <dbReference type="Pfam" id="PF13231"/>
    </source>
</evidence>
<keyword evidence="6 8" id="KW-1133">Transmembrane helix</keyword>
<dbReference type="RefSeq" id="WP_354012032.1">
    <property type="nucleotide sequence ID" value="NZ_JBEPMU010000001.1"/>
</dbReference>
<evidence type="ECO:0000256" key="6">
    <source>
        <dbReference type="ARBA" id="ARBA00022989"/>
    </source>
</evidence>
<evidence type="ECO:0000256" key="8">
    <source>
        <dbReference type="SAM" id="Phobius"/>
    </source>
</evidence>
<evidence type="ECO:0000256" key="2">
    <source>
        <dbReference type="ARBA" id="ARBA00022475"/>
    </source>
</evidence>
<accession>A0ABV2JNW9</accession>
<proteinExistence type="predicted"/>
<feature type="transmembrane region" description="Helical" evidence="8">
    <location>
        <begin position="81"/>
        <end position="99"/>
    </location>
</feature>
<comment type="caution">
    <text evidence="10">The sequence shown here is derived from an EMBL/GenBank/DDBJ whole genome shotgun (WGS) entry which is preliminary data.</text>
</comment>
<feature type="transmembrane region" description="Helical" evidence="8">
    <location>
        <begin position="274"/>
        <end position="296"/>
    </location>
</feature>
<organism evidence="10 11">
    <name type="scientific">Dyella japonica</name>
    <dbReference type="NCBI Taxonomy" id="231455"/>
    <lineage>
        <taxon>Bacteria</taxon>
        <taxon>Pseudomonadati</taxon>
        <taxon>Pseudomonadota</taxon>
        <taxon>Gammaproteobacteria</taxon>
        <taxon>Lysobacterales</taxon>
        <taxon>Rhodanobacteraceae</taxon>
        <taxon>Dyella</taxon>
    </lineage>
</organism>
<feature type="transmembrane region" description="Helical" evidence="8">
    <location>
        <begin position="308"/>
        <end position="326"/>
    </location>
</feature>
<feature type="transmembrane region" description="Helical" evidence="8">
    <location>
        <begin position="20"/>
        <end position="40"/>
    </location>
</feature>
<keyword evidence="2" id="KW-1003">Cell membrane</keyword>
<feature type="domain" description="Glycosyltransferase RgtA/B/C/D-like" evidence="9">
    <location>
        <begin position="77"/>
        <end position="239"/>
    </location>
</feature>
<evidence type="ECO:0000313" key="11">
    <source>
        <dbReference type="Proteomes" id="UP001549184"/>
    </source>
</evidence>
<gene>
    <name evidence="10" type="ORF">ABIC75_000238</name>
</gene>
<keyword evidence="4" id="KW-0808">Transferase</keyword>
<dbReference type="Pfam" id="PF13231">
    <property type="entry name" value="PMT_2"/>
    <property type="match status" value="1"/>
</dbReference>
<dbReference type="Proteomes" id="UP001549184">
    <property type="component" value="Unassembled WGS sequence"/>
</dbReference>
<keyword evidence="3" id="KW-0328">Glycosyltransferase</keyword>
<feature type="transmembrane region" description="Helical" evidence="8">
    <location>
        <begin position="178"/>
        <end position="200"/>
    </location>
</feature>
<reference evidence="10 11" key="1">
    <citation type="submission" date="2024-06" db="EMBL/GenBank/DDBJ databases">
        <title>Sorghum-associated microbial communities from plants grown in Nebraska, USA.</title>
        <authorList>
            <person name="Schachtman D."/>
        </authorList>
    </citation>
    <scope>NUCLEOTIDE SEQUENCE [LARGE SCALE GENOMIC DNA]</scope>
    <source>
        <strain evidence="10 11">1073</strain>
    </source>
</reference>
<dbReference type="PANTHER" id="PTHR33908">
    <property type="entry name" value="MANNOSYLTRANSFERASE YKCB-RELATED"/>
    <property type="match status" value="1"/>
</dbReference>
<dbReference type="InterPro" id="IPR050297">
    <property type="entry name" value="LipidA_mod_glycosyltrf_83"/>
</dbReference>
<keyword evidence="7 8" id="KW-0472">Membrane</keyword>
<evidence type="ECO:0000256" key="4">
    <source>
        <dbReference type="ARBA" id="ARBA00022679"/>
    </source>
</evidence>
<feature type="transmembrane region" description="Helical" evidence="8">
    <location>
        <begin position="332"/>
        <end position="350"/>
    </location>
</feature>
<dbReference type="EMBL" id="JBEPMU010000001">
    <property type="protein sequence ID" value="MET3650536.1"/>
    <property type="molecule type" value="Genomic_DNA"/>
</dbReference>
<dbReference type="InterPro" id="IPR038731">
    <property type="entry name" value="RgtA/B/C-like"/>
</dbReference>
<feature type="transmembrane region" description="Helical" evidence="8">
    <location>
        <begin position="362"/>
        <end position="382"/>
    </location>
</feature>